<feature type="active site" description="Proton acceptor" evidence="8">
    <location>
        <position position="302"/>
    </location>
</feature>
<dbReference type="Gene3D" id="3.40.50.1980">
    <property type="entry name" value="Nitrogenase molybdenum iron protein domain"/>
    <property type="match status" value="2"/>
</dbReference>
<evidence type="ECO:0000256" key="3">
    <source>
        <dbReference type="ARBA" id="ARBA00012965"/>
    </source>
</evidence>
<name>A0ABT7MLS5_9BACL</name>
<feature type="binding site" evidence="8">
    <location>
        <position position="236"/>
    </location>
    <ligand>
        <name>substrate</name>
    </ligand>
</feature>
<dbReference type="NCBIfam" id="TIGR00069">
    <property type="entry name" value="hisD"/>
    <property type="match status" value="1"/>
</dbReference>
<keyword evidence="8" id="KW-0520">NAD</keyword>
<feature type="binding site" evidence="8">
    <location>
        <position position="239"/>
    </location>
    <ligand>
        <name>Zn(2+)</name>
        <dbReference type="ChEBI" id="CHEBI:29105"/>
    </ligand>
</feature>
<comment type="cofactor">
    <cofactor evidence="8">
        <name>Zn(2+)</name>
        <dbReference type="ChEBI" id="CHEBI:29105"/>
    </cofactor>
    <text evidence="8">Binds 1 zinc ion per subunit.</text>
</comment>
<dbReference type="PROSITE" id="PS50003">
    <property type="entry name" value="PH_DOMAIN"/>
    <property type="match status" value="1"/>
</dbReference>
<dbReference type="PRINTS" id="PR00083">
    <property type="entry name" value="HOLDHDRGNASE"/>
</dbReference>
<feature type="binding site" evidence="8">
    <location>
        <position position="303"/>
    </location>
    <ligand>
        <name>substrate</name>
    </ligand>
</feature>
<keyword evidence="13" id="KW-1185">Reference proteome</keyword>
<evidence type="ECO:0000313" key="12">
    <source>
        <dbReference type="EMBL" id="MDL5376006.1"/>
    </source>
</evidence>
<dbReference type="InterPro" id="IPR016161">
    <property type="entry name" value="Ald_DH/histidinol_DH"/>
</dbReference>
<evidence type="ECO:0000259" key="11">
    <source>
        <dbReference type="PROSITE" id="PS50003"/>
    </source>
</evidence>
<dbReference type="PANTHER" id="PTHR21256">
    <property type="entry name" value="HISTIDINOL DEHYDROGENASE HDH"/>
    <property type="match status" value="1"/>
</dbReference>
<keyword evidence="5 8" id="KW-0862">Zinc</keyword>
<dbReference type="InterPro" id="IPR001849">
    <property type="entry name" value="PH_domain"/>
</dbReference>
<feature type="binding site" evidence="8">
    <location>
        <position position="168"/>
    </location>
    <ligand>
        <name>NAD(+)</name>
        <dbReference type="ChEBI" id="CHEBI:57540"/>
    </ligand>
</feature>
<feature type="active site" description="Proton acceptor" evidence="8">
    <location>
        <position position="303"/>
    </location>
</feature>
<feature type="binding site" evidence="8">
    <location>
        <position position="336"/>
    </location>
    <ligand>
        <name>Zn(2+)</name>
        <dbReference type="ChEBI" id="CHEBI:29105"/>
    </ligand>
</feature>
<comment type="similarity">
    <text evidence="2 8 9 10">Belongs to the histidinol dehydrogenase family.</text>
</comment>
<feature type="binding site" evidence="8">
    <location>
        <position position="389"/>
    </location>
    <ligand>
        <name>substrate</name>
    </ligand>
</feature>
<evidence type="ECO:0000256" key="9">
    <source>
        <dbReference type="PIRNR" id="PIRNR000099"/>
    </source>
</evidence>
<dbReference type="InterPro" id="IPR022695">
    <property type="entry name" value="Histidinol_DH_monofunct"/>
</dbReference>
<comment type="pathway">
    <text evidence="8">Amino-acid biosynthesis; L-histidine biosynthesis; L-histidine from 5-phospho-alpha-D-ribose 1-diphosphate: step 9/9.</text>
</comment>
<dbReference type="CDD" id="cd06572">
    <property type="entry name" value="Histidinol_dh"/>
    <property type="match status" value="1"/>
</dbReference>
<evidence type="ECO:0000256" key="4">
    <source>
        <dbReference type="ARBA" id="ARBA00022723"/>
    </source>
</evidence>
<feature type="binding site" evidence="8">
    <location>
        <position position="239"/>
    </location>
    <ligand>
        <name>substrate</name>
    </ligand>
</feature>
<organism evidence="12 13">
    <name type="scientific">Exiguobacterium mexicanum</name>
    <dbReference type="NCBI Taxonomy" id="340146"/>
    <lineage>
        <taxon>Bacteria</taxon>
        <taxon>Bacillati</taxon>
        <taxon>Bacillota</taxon>
        <taxon>Bacilli</taxon>
        <taxon>Bacillales</taxon>
        <taxon>Bacillales Family XII. Incertae Sedis</taxon>
        <taxon>Exiguobacterium</taxon>
    </lineage>
</organism>
<accession>A0ABT7MLS5</accession>
<feature type="binding site" evidence="8">
    <location>
        <position position="236"/>
    </location>
    <ligand>
        <name>Zn(2+)</name>
        <dbReference type="ChEBI" id="CHEBI:29105"/>
    </ligand>
</feature>
<comment type="catalytic activity">
    <reaction evidence="7 8">
        <text>L-histidinol + 2 NAD(+) + H2O = L-histidine + 2 NADH + 3 H(+)</text>
        <dbReference type="Rhea" id="RHEA:20641"/>
        <dbReference type="ChEBI" id="CHEBI:15377"/>
        <dbReference type="ChEBI" id="CHEBI:15378"/>
        <dbReference type="ChEBI" id="CHEBI:57540"/>
        <dbReference type="ChEBI" id="CHEBI:57595"/>
        <dbReference type="ChEBI" id="CHEBI:57699"/>
        <dbReference type="ChEBI" id="CHEBI:57945"/>
        <dbReference type="EC" id="1.1.1.23"/>
    </reaction>
</comment>
<evidence type="ECO:0000313" key="13">
    <source>
        <dbReference type="Proteomes" id="UP001230807"/>
    </source>
</evidence>
<gene>
    <name evidence="8 12" type="primary">hisD</name>
    <name evidence="12" type="ORF">QR695_03165</name>
</gene>
<dbReference type="SUPFAM" id="SSF53720">
    <property type="entry name" value="ALDH-like"/>
    <property type="match status" value="1"/>
</dbReference>
<dbReference type="InterPro" id="IPR001692">
    <property type="entry name" value="Histidinol_DH_CS"/>
</dbReference>
<sequence length="405" mass="44118">MSTETNRTRRESWVEAVKPILEAVESNGDEALLAFTKKFDGVDKIETVDLTTFTPPEAYAELIEALTLAAERIRTFHERQRRQDDVYEDGMFRLGRRFMALDSVGVYVPGGTAVYPSSVLMNIIPAKVAGVKRVVMVTPPKQDGIDLSLLIAAKIAGADECYLVGGAQAVAALAFGTETIQPVDKIVGPGNAYVATAKSLVSHIVGIDSIAGPSEVLIIADETANPKWVAADLLAQAEHDVEATALVLVTTDELAEAIRQELERQLAELPRRDIAIEAMKRGGVLVKTKDEAIRYANEMAAEHVQLAVADPEDYMQAIRHGGSFFLGHEAAEAFGDYIAGPNHVLPTSGTARFSSGLSVDDFYRRQTFLQMTELDERITRAAIRIAQQEQLDGHARAMAVRLEDV</sequence>
<comment type="function">
    <text evidence="1 8">Catalyzes the sequential NAD-dependent oxidations of L-histidinol to L-histidinaldehyde and then to L-histidine.</text>
</comment>
<evidence type="ECO:0000256" key="1">
    <source>
        <dbReference type="ARBA" id="ARBA00003850"/>
    </source>
</evidence>
<dbReference type="RefSeq" id="WP_286038184.1">
    <property type="nucleotide sequence ID" value="NZ_CP183077.1"/>
</dbReference>
<dbReference type="Proteomes" id="UP001230807">
    <property type="component" value="Unassembled WGS sequence"/>
</dbReference>
<evidence type="ECO:0000256" key="10">
    <source>
        <dbReference type="RuleBase" id="RU004175"/>
    </source>
</evidence>
<dbReference type="Pfam" id="PF00815">
    <property type="entry name" value="Histidinol_dh"/>
    <property type="match status" value="1"/>
</dbReference>
<keyword evidence="8" id="KW-0368">Histidine biosynthesis</keyword>
<dbReference type="InterPro" id="IPR012131">
    <property type="entry name" value="Hstdl_DH"/>
</dbReference>
<dbReference type="HAMAP" id="MF_01024">
    <property type="entry name" value="HisD"/>
    <property type="match status" value="1"/>
</dbReference>
<comment type="caution">
    <text evidence="12">The sequence shown here is derived from an EMBL/GenBank/DDBJ whole genome shotgun (WGS) entry which is preliminary data.</text>
</comment>
<evidence type="ECO:0000256" key="8">
    <source>
        <dbReference type="HAMAP-Rule" id="MF_01024"/>
    </source>
</evidence>
<dbReference type="Gene3D" id="1.20.5.1300">
    <property type="match status" value="1"/>
</dbReference>
<dbReference type="PIRSF" id="PIRSF000099">
    <property type="entry name" value="Histidinol_dh"/>
    <property type="match status" value="1"/>
</dbReference>
<evidence type="ECO:0000256" key="6">
    <source>
        <dbReference type="ARBA" id="ARBA00023002"/>
    </source>
</evidence>
<feature type="binding site" evidence="8">
    <location>
        <position position="394"/>
    </location>
    <ligand>
        <name>substrate</name>
    </ligand>
</feature>
<dbReference type="PROSITE" id="PS00611">
    <property type="entry name" value="HISOL_DEHYDROGENASE"/>
    <property type="match status" value="1"/>
</dbReference>
<dbReference type="EC" id="1.1.1.23" evidence="3 8"/>
<dbReference type="EMBL" id="JASWER010000001">
    <property type="protein sequence ID" value="MDL5376006.1"/>
    <property type="molecule type" value="Genomic_DNA"/>
</dbReference>
<dbReference type="GO" id="GO:0004399">
    <property type="term" value="F:histidinol dehydrogenase activity"/>
    <property type="evidence" value="ECO:0007669"/>
    <property type="project" value="UniProtKB-EC"/>
</dbReference>
<keyword evidence="6 8" id="KW-0560">Oxidoreductase</keyword>
<keyword evidence="4 8" id="KW-0479">Metal-binding</keyword>
<evidence type="ECO:0000256" key="2">
    <source>
        <dbReference type="ARBA" id="ARBA00010178"/>
    </source>
</evidence>
<protein>
    <recommendedName>
        <fullName evidence="3 8">Histidinol dehydrogenase</fullName>
        <shortName evidence="8">HDH</shortName>
        <ecNumber evidence="3 8">1.1.1.23</ecNumber>
    </recommendedName>
</protein>
<feature type="binding site" evidence="8">
    <location>
        <position position="336"/>
    </location>
    <ligand>
        <name>substrate</name>
    </ligand>
</feature>
<evidence type="ECO:0000256" key="5">
    <source>
        <dbReference type="ARBA" id="ARBA00022833"/>
    </source>
</evidence>
<feature type="domain" description="PH" evidence="11">
    <location>
        <begin position="1"/>
        <end position="22"/>
    </location>
</feature>
<reference evidence="12 13" key="1">
    <citation type="submission" date="2023-06" db="EMBL/GenBank/DDBJ databases">
        <title>Influencing factors and mechanism of Cr(VI) reduction by facultative anaerobic Exiguobacterium sp. PY14.</title>
        <authorList>
            <person name="Zou L."/>
        </authorList>
    </citation>
    <scope>NUCLEOTIDE SEQUENCE [LARGE SCALE GENOMIC DNA]</scope>
    <source>
        <strain evidence="12 13">PY14</strain>
    </source>
</reference>
<feature type="binding site" evidence="8">
    <location>
        <position position="214"/>
    </location>
    <ligand>
        <name>substrate</name>
    </ligand>
</feature>
<feature type="binding site" evidence="8">
    <location>
        <position position="107"/>
    </location>
    <ligand>
        <name>NAD(+)</name>
        <dbReference type="ChEBI" id="CHEBI:57540"/>
    </ligand>
</feature>
<proteinExistence type="inferred from homology"/>
<evidence type="ECO:0000256" key="7">
    <source>
        <dbReference type="ARBA" id="ARBA00049489"/>
    </source>
</evidence>
<keyword evidence="8" id="KW-0028">Amino-acid biosynthesis</keyword>
<dbReference type="PANTHER" id="PTHR21256:SF2">
    <property type="entry name" value="HISTIDINE BIOSYNTHESIS TRIFUNCTIONAL PROTEIN"/>
    <property type="match status" value="1"/>
</dbReference>
<feature type="binding site" evidence="8">
    <location>
        <position position="394"/>
    </location>
    <ligand>
        <name>Zn(2+)</name>
        <dbReference type="ChEBI" id="CHEBI:29105"/>
    </ligand>
</feature>
<feature type="binding site" evidence="8">
    <location>
        <position position="191"/>
    </location>
    <ligand>
        <name>NAD(+)</name>
        <dbReference type="ChEBI" id="CHEBI:57540"/>
    </ligand>
</feature>